<keyword evidence="9" id="KW-1185">Reference proteome</keyword>
<evidence type="ECO:0000256" key="3">
    <source>
        <dbReference type="ARBA" id="ARBA00022737"/>
    </source>
</evidence>
<dbReference type="GO" id="GO:0045197">
    <property type="term" value="P:establishment or maintenance of epithelial cell apical/basal polarity"/>
    <property type="evidence" value="ECO:0007669"/>
    <property type="project" value="TreeGrafter"/>
</dbReference>
<dbReference type="SMART" id="SM00494">
    <property type="entry name" value="ChtBD2"/>
    <property type="match status" value="2"/>
</dbReference>
<feature type="domain" description="EGF-like" evidence="6">
    <location>
        <begin position="185"/>
        <end position="227"/>
    </location>
</feature>
<keyword evidence="2" id="KW-0732">Signal</keyword>
<evidence type="ECO:0000256" key="4">
    <source>
        <dbReference type="ARBA" id="ARBA00023157"/>
    </source>
</evidence>
<keyword evidence="3" id="KW-0677">Repeat</keyword>
<dbReference type="InterPro" id="IPR000742">
    <property type="entry name" value="EGF"/>
</dbReference>
<feature type="disulfide bond" evidence="5">
    <location>
        <begin position="242"/>
        <end position="259"/>
    </location>
</feature>
<dbReference type="PROSITE" id="PS50026">
    <property type="entry name" value="EGF_3"/>
    <property type="match status" value="4"/>
</dbReference>
<evidence type="ECO:0000256" key="5">
    <source>
        <dbReference type="PROSITE-ProRule" id="PRU00076"/>
    </source>
</evidence>
<name>A0A8B6EHH8_MYTGA</name>
<evidence type="ECO:0000313" key="8">
    <source>
        <dbReference type="EMBL" id="VDI33991.1"/>
    </source>
</evidence>
<dbReference type="Pfam" id="PF00008">
    <property type="entry name" value="EGF"/>
    <property type="match status" value="2"/>
</dbReference>
<feature type="disulfide bond" evidence="5">
    <location>
        <begin position="131"/>
        <end position="140"/>
    </location>
</feature>
<dbReference type="GO" id="GO:0008061">
    <property type="term" value="F:chitin binding"/>
    <property type="evidence" value="ECO:0007669"/>
    <property type="project" value="InterPro"/>
</dbReference>
<dbReference type="PROSITE" id="PS00022">
    <property type="entry name" value="EGF_1"/>
    <property type="match status" value="2"/>
</dbReference>
<dbReference type="Gene3D" id="2.170.140.10">
    <property type="entry name" value="Chitin binding domain"/>
    <property type="match status" value="2"/>
</dbReference>
<comment type="caution">
    <text evidence="8">The sequence shown here is derived from an EMBL/GenBank/DDBJ whole genome shotgun (WGS) entry which is preliminary data.</text>
</comment>
<feature type="domain" description="EGF-like" evidence="6">
    <location>
        <begin position="143"/>
        <end position="179"/>
    </location>
</feature>
<accession>A0A8B6EHH8</accession>
<dbReference type="OrthoDB" id="6112170at2759"/>
<feature type="disulfide bond" evidence="5">
    <location>
        <begin position="169"/>
        <end position="178"/>
    </location>
</feature>
<feature type="domain" description="EGF-like" evidence="6">
    <location>
        <begin position="233"/>
        <end position="276"/>
    </location>
</feature>
<evidence type="ECO:0000313" key="9">
    <source>
        <dbReference type="Proteomes" id="UP000596742"/>
    </source>
</evidence>
<dbReference type="SUPFAM" id="SSF57625">
    <property type="entry name" value="Invertebrate chitin-binding proteins"/>
    <property type="match status" value="2"/>
</dbReference>
<dbReference type="GO" id="GO:0005886">
    <property type="term" value="C:plasma membrane"/>
    <property type="evidence" value="ECO:0007669"/>
    <property type="project" value="TreeGrafter"/>
</dbReference>
<evidence type="ECO:0000256" key="2">
    <source>
        <dbReference type="ARBA" id="ARBA00022729"/>
    </source>
</evidence>
<evidence type="ECO:0000256" key="1">
    <source>
        <dbReference type="ARBA" id="ARBA00022536"/>
    </source>
</evidence>
<evidence type="ECO:0000259" key="6">
    <source>
        <dbReference type="PROSITE" id="PS50026"/>
    </source>
</evidence>
<feature type="domain" description="EGF-like" evidence="6">
    <location>
        <begin position="102"/>
        <end position="141"/>
    </location>
</feature>
<comment type="caution">
    <text evidence="5">Lacks conserved residue(s) required for the propagation of feature annotation.</text>
</comment>
<dbReference type="EMBL" id="UYJE01005105">
    <property type="protein sequence ID" value="VDI33991.1"/>
    <property type="molecule type" value="Genomic_DNA"/>
</dbReference>
<keyword evidence="1 5" id="KW-0245">EGF-like domain</keyword>
<dbReference type="PANTHER" id="PTHR24049:SF22">
    <property type="entry name" value="DROSOPHILA CRUMBS HOMOLOG"/>
    <property type="match status" value="1"/>
</dbReference>
<dbReference type="FunFam" id="2.10.25.10:FF:000095">
    <property type="entry name" value="Notch, isoform B"/>
    <property type="match status" value="1"/>
</dbReference>
<dbReference type="GO" id="GO:0005576">
    <property type="term" value="C:extracellular region"/>
    <property type="evidence" value="ECO:0007669"/>
    <property type="project" value="InterPro"/>
</dbReference>
<organism evidence="8 9">
    <name type="scientific">Mytilus galloprovincialis</name>
    <name type="common">Mediterranean mussel</name>
    <dbReference type="NCBI Taxonomy" id="29158"/>
    <lineage>
        <taxon>Eukaryota</taxon>
        <taxon>Metazoa</taxon>
        <taxon>Spiralia</taxon>
        <taxon>Lophotrochozoa</taxon>
        <taxon>Mollusca</taxon>
        <taxon>Bivalvia</taxon>
        <taxon>Autobranchia</taxon>
        <taxon>Pteriomorphia</taxon>
        <taxon>Mytilida</taxon>
        <taxon>Mytiloidea</taxon>
        <taxon>Mytilidae</taxon>
        <taxon>Mytilinae</taxon>
        <taxon>Mytilus</taxon>
    </lineage>
</organism>
<dbReference type="PROSITE" id="PS01186">
    <property type="entry name" value="EGF_2"/>
    <property type="match status" value="1"/>
</dbReference>
<dbReference type="GO" id="GO:0032991">
    <property type="term" value="C:protein-containing complex"/>
    <property type="evidence" value="ECO:0007669"/>
    <property type="project" value="TreeGrafter"/>
</dbReference>
<protein>
    <submittedName>
        <fullName evidence="8">Uncharacterized protein</fullName>
    </submittedName>
</protein>
<dbReference type="InterPro" id="IPR051022">
    <property type="entry name" value="Notch_Cell-Fate_Det"/>
</dbReference>
<dbReference type="GO" id="GO:0007157">
    <property type="term" value="P:heterophilic cell-cell adhesion via plasma membrane cell adhesion molecules"/>
    <property type="evidence" value="ECO:0007669"/>
    <property type="project" value="TreeGrafter"/>
</dbReference>
<dbReference type="InterPro" id="IPR001881">
    <property type="entry name" value="EGF-like_Ca-bd_dom"/>
</dbReference>
<keyword evidence="4 5" id="KW-1015">Disulfide bond</keyword>
<dbReference type="AlphaFoldDB" id="A0A8B6EHH8"/>
<dbReference type="InterPro" id="IPR036508">
    <property type="entry name" value="Chitin-bd_dom_sf"/>
</dbReference>
<feature type="domain" description="Chitin-binding type-2" evidence="7">
    <location>
        <begin position="285"/>
        <end position="349"/>
    </location>
</feature>
<dbReference type="SMART" id="SM00181">
    <property type="entry name" value="EGF"/>
    <property type="match status" value="4"/>
</dbReference>
<dbReference type="Proteomes" id="UP000596742">
    <property type="component" value="Unassembled WGS sequence"/>
</dbReference>
<evidence type="ECO:0000259" key="7">
    <source>
        <dbReference type="PROSITE" id="PS50940"/>
    </source>
</evidence>
<dbReference type="GO" id="GO:0005509">
    <property type="term" value="F:calcium ion binding"/>
    <property type="evidence" value="ECO:0007669"/>
    <property type="project" value="InterPro"/>
</dbReference>
<reference evidence="8" key="1">
    <citation type="submission" date="2018-11" db="EMBL/GenBank/DDBJ databases">
        <authorList>
            <person name="Alioto T."/>
            <person name="Alioto T."/>
        </authorList>
    </citation>
    <scope>NUCLEOTIDE SEQUENCE</scope>
</reference>
<dbReference type="CDD" id="cd00054">
    <property type="entry name" value="EGF_CA"/>
    <property type="match status" value="1"/>
</dbReference>
<dbReference type="Pfam" id="PF01607">
    <property type="entry name" value="CBM_14"/>
    <property type="match status" value="1"/>
</dbReference>
<gene>
    <name evidence="8" type="ORF">MGAL_10B055472</name>
</gene>
<dbReference type="Gene3D" id="2.10.25.10">
    <property type="entry name" value="Laminin"/>
    <property type="match status" value="4"/>
</dbReference>
<dbReference type="SMART" id="SM00179">
    <property type="entry name" value="EGF_CA"/>
    <property type="match status" value="3"/>
</dbReference>
<dbReference type="InterPro" id="IPR002557">
    <property type="entry name" value="Chitin-bd_dom"/>
</dbReference>
<dbReference type="PROSITE" id="PS50940">
    <property type="entry name" value="CHIT_BIND_II"/>
    <property type="match status" value="1"/>
</dbReference>
<dbReference type="SUPFAM" id="SSF57196">
    <property type="entry name" value="EGF/Laminin"/>
    <property type="match status" value="4"/>
</dbReference>
<sequence length="491" mass="54103">MPGCPVGQRHQKYPDYACVLIEDPDACLPDGSPIPTTQPQCTEDKVNETSCTFMKCVHRKFIAMPGCPSTLRHRKDSDFACVPLDHPDVCVPSLTTDKIITDPDPCKPSPCLNGGHCIGSSPPQQTYMCVCNSAYSGQNCEIVSKVCTDLPCRNGGTCHASTTGFSCTCYSGFTGQFCELAFENLLTGCDVKPCLNGGTCFATPTGHQCVCTVSQDGKIQYTGTHCETSATIDTDHCSSSPCLHGGTCSKMGNSPGYVCQCVTIPTGKTYGGLRCEEELTSSAITDQCQTSSSSKFADSEECQRFYDCSIVYANVPLHFKQHLDECIYPQMFNDITNQCDNFTNVNCGSREVLVDGCDYSRNKPLPGHSEPCTNAYPSCRNKDDGLYEHPDKQMTPHYIKCFVERMMGTFQCEEDQYRVEKYFYKGTCTSQYQIPKAEGGKLIDCVSLGDGYYPDEDIQSRYITCINNMATVHDCNYPLQFSPLYKACMFL</sequence>
<dbReference type="PANTHER" id="PTHR24049">
    <property type="entry name" value="CRUMBS FAMILY MEMBER"/>
    <property type="match status" value="1"/>
</dbReference>
<proteinExistence type="predicted"/>